<evidence type="ECO:0000313" key="1">
    <source>
        <dbReference type="EMBL" id="EQC26997.1"/>
    </source>
</evidence>
<dbReference type="AlphaFoldDB" id="T0RBT5"/>
<dbReference type="RefSeq" id="XP_008619599.1">
    <property type="nucleotide sequence ID" value="XM_008621377.1"/>
</dbReference>
<organism evidence="1 2">
    <name type="scientific">Saprolegnia diclina (strain VS20)</name>
    <dbReference type="NCBI Taxonomy" id="1156394"/>
    <lineage>
        <taxon>Eukaryota</taxon>
        <taxon>Sar</taxon>
        <taxon>Stramenopiles</taxon>
        <taxon>Oomycota</taxon>
        <taxon>Saprolegniomycetes</taxon>
        <taxon>Saprolegniales</taxon>
        <taxon>Saprolegniaceae</taxon>
        <taxon>Saprolegnia</taxon>
    </lineage>
</organism>
<gene>
    <name evidence="1" type="ORF">SDRG_15210</name>
</gene>
<dbReference type="PANTHER" id="PTHR34966:SF1">
    <property type="entry name" value="OS04G0508100 PROTEIN"/>
    <property type="match status" value="1"/>
</dbReference>
<reference evidence="1 2" key="1">
    <citation type="submission" date="2012-04" db="EMBL/GenBank/DDBJ databases">
        <title>The Genome Sequence of Saprolegnia declina VS20.</title>
        <authorList>
            <consortium name="The Broad Institute Genome Sequencing Platform"/>
            <person name="Russ C."/>
            <person name="Nusbaum C."/>
            <person name="Tyler B."/>
            <person name="van West P."/>
            <person name="Dieguez-Uribeondo J."/>
            <person name="de Bruijn I."/>
            <person name="Tripathy S."/>
            <person name="Jiang R."/>
            <person name="Young S.K."/>
            <person name="Zeng Q."/>
            <person name="Gargeya S."/>
            <person name="Fitzgerald M."/>
            <person name="Haas B."/>
            <person name="Abouelleil A."/>
            <person name="Alvarado L."/>
            <person name="Arachchi H.M."/>
            <person name="Berlin A."/>
            <person name="Chapman S.B."/>
            <person name="Goldberg J."/>
            <person name="Griggs A."/>
            <person name="Gujja S."/>
            <person name="Hansen M."/>
            <person name="Howarth C."/>
            <person name="Imamovic A."/>
            <person name="Larimer J."/>
            <person name="McCowen C."/>
            <person name="Montmayeur A."/>
            <person name="Murphy C."/>
            <person name="Neiman D."/>
            <person name="Pearson M."/>
            <person name="Priest M."/>
            <person name="Roberts A."/>
            <person name="Saif S."/>
            <person name="Shea T."/>
            <person name="Sisk P."/>
            <person name="Sykes S."/>
            <person name="Wortman J."/>
            <person name="Nusbaum C."/>
            <person name="Birren B."/>
        </authorList>
    </citation>
    <scope>NUCLEOTIDE SEQUENCE [LARGE SCALE GENOMIC DNA]</scope>
    <source>
        <strain evidence="1 2">VS20</strain>
    </source>
</reference>
<protein>
    <submittedName>
        <fullName evidence="1">Uncharacterized protein</fullName>
    </submittedName>
</protein>
<dbReference type="GeneID" id="19955937"/>
<dbReference type="InParanoid" id="T0RBT5"/>
<keyword evidence="2" id="KW-1185">Reference proteome</keyword>
<dbReference type="eggNOG" id="ENOG502S5FP">
    <property type="taxonomic scope" value="Eukaryota"/>
</dbReference>
<sequence>MSEFFRRALSQLLNEAAVKSLANNKSFQNFALKTHLHVEKTKAAMNNLDVDKVAAATKSLPNVNKFTEFANAVKAELQKDVRKFK</sequence>
<dbReference type="PANTHER" id="PTHR34966">
    <property type="entry name" value="OSJNBA0043L24.15 PROTEIN"/>
    <property type="match status" value="1"/>
</dbReference>
<dbReference type="Proteomes" id="UP000030762">
    <property type="component" value="Unassembled WGS sequence"/>
</dbReference>
<evidence type="ECO:0000313" key="2">
    <source>
        <dbReference type="Proteomes" id="UP000030762"/>
    </source>
</evidence>
<dbReference type="VEuPathDB" id="FungiDB:SDRG_15210"/>
<dbReference type="EMBL" id="JH767217">
    <property type="protein sequence ID" value="EQC26997.1"/>
    <property type="molecule type" value="Genomic_DNA"/>
</dbReference>
<dbReference type="OrthoDB" id="2101583at2759"/>
<accession>T0RBT5</accession>
<proteinExistence type="predicted"/>
<name>T0RBT5_SAPDV</name>
<dbReference type="OMA" id="KFTEFAN"/>